<proteinExistence type="predicted"/>
<evidence type="ECO:0000313" key="1">
    <source>
        <dbReference type="EMBL" id="SVC59631.1"/>
    </source>
</evidence>
<organism evidence="1">
    <name type="scientific">marine metagenome</name>
    <dbReference type="NCBI Taxonomy" id="408172"/>
    <lineage>
        <taxon>unclassified sequences</taxon>
        <taxon>metagenomes</taxon>
        <taxon>ecological metagenomes</taxon>
    </lineage>
</organism>
<dbReference type="AlphaFoldDB" id="A0A382NJ65"/>
<name>A0A382NJ65_9ZZZZ</name>
<sequence>MTPAFAGAIIAPNIIATGTSSHIGSTSVTYRTFCHLSPCSVLSNKF</sequence>
<dbReference type="EMBL" id="UINC01099960">
    <property type="protein sequence ID" value="SVC59631.1"/>
    <property type="molecule type" value="Genomic_DNA"/>
</dbReference>
<gene>
    <name evidence="1" type="ORF">METZ01_LOCUS312485</name>
</gene>
<accession>A0A382NJ65</accession>
<protein>
    <submittedName>
        <fullName evidence="1">Uncharacterized protein</fullName>
    </submittedName>
</protein>
<reference evidence="1" key="1">
    <citation type="submission" date="2018-05" db="EMBL/GenBank/DDBJ databases">
        <authorList>
            <person name="Lanie J.A."/>
            <person name="Ng W.-L."/>
            <person name="Kazmierczak K.M."/>
            <person name="Andrzejewski T.M."/>
            <person name="Davidsen T.M."/>
            <person name="Wayne K.J."/>
            <person name="Tettelin H."/>
            <person name="Glass J.I."/>
            <person name="Rusch D."/>
            <person name="Podicherti R."/>
            <person name="Tsui H.-C.T."/>
            <person name="Winkler M.E."/>
        </authorList>
    </citation>
    <scope>NUCLEOTIDE SEQUENCE</scope>
</reference>